<name>A0AAP0QWJ1_9ROSI</name>
<evidence type="ECO:0000256" key="1">
    <source>
        <dbReference type="SAM" id="MobiDB-lite"/>
    </source>
</evidence>
<dbReference type="AlphaFoldDB" id="A0AAP0QWJ1"/>
<evidence type="ECO:0000313" key="3">
    <source>
        <dbReference type="Proteomes" id="UP001428341"/>
    </source>
</evidence>
<dbReference type="EMBL" id="JBCGBO010000003">
    <property type="protein sequence ID" value="KAK9217049.1"/>
    <property type="molecule type" value="Genomic_DNA"/>
</dbReference>
<reference evidence="2 3" key="1">
    <citation type="submission" date="2024-05" db="EMBL/GenBank/DDBJ databases">
        <title>Haplotype-resolved chromosome-level genome assembly of Huyou (Citrus changshanensis).</title>
        <authorList>
            <person name="Miao C."/>
            <person name="Chen W."/>
            <person name="Wu Y."/>
            <person name="Wang L."/>
            <person name="Zhao S."/>
            <person name="Grierson D."/>
            <person name="Xu C."/>
            <person name="Chen K."/>
        </authorList>
    </citation>
    <scope>NUCLEOTIDE SEQUENCE [LARGE SCALE GENOMIC DNA]</scope>
    <source>
        <strain evidence="2">01-14</strain>
        <tissue evidence="2">Leaf</tissue>
    </source>
</reference>
<gene>
    <name evidence="2" type="ORF">WN944_009061</name>
</gene>
<keyword evidence="3" id="KW-1185">Reference proteome</keyword>
<feature type="compositionally biased region" description="Low complexity" evidence="1">
    <location>
        <begin position="60"/>
        <end position="72"/>
    </location>
</feature>
<accession>A0AAP0QWJ1</accession>
<proteinExistence type="predicted"/>
<organism evidence="2 3">
    <name type="scientific">Citrus x changshan-huyou</name>
    <dbReference type="NCBI Taxonomy" id="2935761"/>
    <lineage>
        <taxon>Eukaryota</taxon>
        <taxon>Viridiplantae</taxon>
        <taxon>Streptophyta</taxon>
        <taxon>Embryophyta</taxon>
        <taxon>Tracheophyta</taxon>
        <taxon>Spermatophyta</taxon>
        <taxon>Magnoliopsida</taxon>
        <taxon>eudicotyledons</taxon>
        <taxon>Gunneridae</taxon>
        <taxon>Pentapetalae</taxon>
        <taxon>rosids</taxon>
        <taxon>malvids</taxon>
        <taxon>Sapindales</taxon>
        <taxon>Rutaceae</taxon>
        <taxon>Aurantioideae</taxon>
        <taxon>Citrus</taxon>
    </lineage>
</organism>
<feature type="region of interest" description="Disordered" evidence="1">
    <location>
        <begin position="59"/>
        <end position="78"/>
    </location>
</feature>
<protein>
    <submittedName>
        <fullName evidence="2">Uncharacterized protein</fullName>
    </submittedName>
</protein>
<dbReference type="Proteomes" id="UP001428341">
    <property type="component" value="Unassembled WGS sequence"/>
</dbReference>
<evidence type="ECO:0000313" key="2">
    <source>
        <dbReference type="EMBL" id="KAK9217049.1"/>
    </source>
</evidence>
<sequence>MSLTTGMMKKSRSIVIVMVKLGNEIRKLHVMSGGIAGLEEKKKTLKDINLAQAILKAPSYEKPNSSSESLSKFSKRFR</sequence>
<comment type="caution">
    <text evidence="2">The sequence shown here is derived from an EMBL/GenBank/DDBJ whole genome shotgun (WGS) entry which is preliminary data.</text>
</comment>